<evidence type="ECO:0000256" key="1">
    <source>
        <dbReference type="ARBA" id="ARBA00022723"/>
    </source>
</evidence>
<proteinExistence type="predicted"/>
<dbReference type="OrthoDB" id="10054020at2759"/>
<keyword evidence="3" id="KW-0862">Zinc</keyword>
<dbReference type="GO" id="GO:0008270">
    <property type="term" value="F:zinc ion binding"/>
    <property type="evidence" value="ECO:0007669"/>
    <property type="project" value="UniProtKB-KW"/>
</dbReference>
<gene>
    <name evidence="6" type="primary">Hypp8399</name>
    <name evidence="6" type="ORF">BLAG_LOCUS10074</name>
</gene>
<dbReference type="Proteomes" id="UP000838412">
    <property type="component" value="Chromosome 17"/>
</dbReference>
<dbReference type="PANTHER" id="PTHR34718">
    <property type="entry name" value="PHD-TYPE DOMAIN-CONTAINING PROTEIN"/>
    <property type="match status" value="1"/>
</dbReference>
<dbReference type="Pfam" id="PF00628">
    <property type="entry name" value="PHD"/>
    <property type="match status" value="1"/>
</dbReference>
<protein>
    <submittedName>
        <fullName evidence="6">Hypp8399 protein</fullName>
    </submittedName>
</protein>
<dbReference type="Gene3D" id="3.40.395.10">
    <property type="entry name" value="Adenoviral Proteinase, Chain A"/>
    <property type="match status" value="1"/>
</dbReference>
<name>A0A8K0EDD3_BRALA</name>
<dbReference type="SUPFAM" id="SSF54001">
    <property type="entry name" value="Cysteine proteinases"/>
    <property type="match status" value="1"/>
</dbReference>
<keyword evidence="7" id="KW-1185">Reference proteome</keyword>
<reference evidence="6" key="1">
    <citation type="submission" date="2022-01" db="EMBL/GenBank/DDBJ databases">
        <authorList>
            <person name="Braso-Vives M."/>
        </authorList>
    </citation>
    <scope>NUCLEOTIDE SEQUENCE</scope>
</reference>
<keyword evidence="2" id="KW-0863">Zinc-finger</keyword>
<evidence type="ECO:0000259" key="5">
    <source>
        <dbReference type="Pfam" id="PF00628"/>
    </source>
</evidence>
<accession>A0A8K0EDD3</accession>
<feature type="domain" description="PHD-type" evidence="5">
    <location>
        <begin position="222"/>
        <end position="252"/>
    </location>
</feature>
<feature type="region of interest" description="Disordered" evidence="4">
    <location>
        <begin position="1"/>
        <end position="21"/>
    </location>
</feature>
<dbReference type="EMBL" id="OV696702">
    <property type="protein sequence ID" value="CAH1248769.1"/>
    <property type="molecule type" value="Genomic_DNA"/>
</dbReference>
<evidence type="ECO:0000256" key="3">
    <source>
        <dbReference type="ARBA" id="ARBA00022833"/>
    </source>
</evidence>
<evidence type="ECO:0000256" key="2">
    <source>
        <dbReference type="ARBA" id="ARBA00022771"/>
    </source>
</evidence>
<sequence length="279" mass="31229">MAKLSLYKAPKKNRKNPYTNRVGHGAEVMRQTYRVNDVTAEASLPASTHLLKEEYPLVEGFRDTVILASSKECSSPLPVPAMAECIQLHHIGEHWVVSTNKEGNTGITVYDSLYTTVGMSLRRQLVGLYKHHDSVDEGILPVTVICAQRQVGSSDCGLFAIANAVALAEGQCPTDVEFDQLKMRDHLDKCLMGKSLQMFPHFRNFQQSKSLQQSTYQLSIFCICHEYRQEAPMIQCDQCSNWLHYRCVNISAGDVAVLGATFLGITRTGHSYSLYYICI</sequence>
<dbReference type="AlphaFoldDB" id="A0A8K0EDD3"/>
<evidence type="ECO:0000256" key="4">
    <source>
        <dbReference type="SAM" id="MobiDB-lite"/>
    </source>
</evidence>
<evidence type="ECO:0000313" key="7">
    <source>
        <dbReference type="Proteomes" id="UP000838412"/>
    </source>
</evidence>
<dbReference type="PANTHER" id="PTHR34718:SF2">
    <property type="entry name" value="PHD-TYPE DOMAIN-CONTAINING PROTEIN"/>
    <property type="match status" value="1"/>
</dbReference>
<evidence type="ECO:0000313" key="6">
    <source>
        <dbReference type="EMBL" id="CAH1248769.1"/>
    </source>
</evidence>
<dbReference type="InterPro" id="IPR038765">
    <property type="entry name" value="Papain-like_cys_pep_sf"/>
</dbReference>
<dbReference type="InterPro" id="IPR013083">
    <property type="entry name" value="Znf_RING/FYVE/PHD"/>
</dbReference>
<dbReference type="InterPro" id="IPR019787">
    <property type="entry name" value="Znf_PHD-finger"/>
</dbReference>
<dbReference type="Gene3D" id="3.30.40.10">
    <property type="entry name" value="Zinc/RING finger domain, C3HC4 (zinc finger)"/>
    <property type="match status" value="1"/>
</dbReference>
<keyword evidence="1" id="KW-0479">Metal-binding</keyword>
<dbReference type="SUPFAM" id="SSF57903">
    <property type="entry name" value="FYVE/PHD zinc finger"/>
    <property type="match status" value="1"/>
</dbReference>
<dbReference type="InterPro" id="IPR011011">
    <property type="entry name" value="Znf_FYVE_PHD"/>
</dbReference>
<organism evidence="6 7">
    <name type="scientific">Branchiostoma lanceolatum</name>
    <name type="common">Common lancelet</name>
    <name type="synonym">Amphioxus lanceolatum</name>
    <dbReference type="NCBI Taxonomy" id="7740"/>
    <lineage>
        <taxon>Eukaryota</taxon>
        <taxon>Metazoa</taxon>
        <taxon>Chordata</taxon>
        <taxon>Cephalochordata</taxon>
        <taxon>Leptocardii</taxon>
        <taxon>Amphioxiformes</taxon>
        <taxon>Branchiostomatidae</taxon>
        <taxon>Branchiostoma</taxon>
    </lineage>
</organism>